<proteinExistence type="predicted"/>
<reference evidence="1 2" key="1">
    <citation type="journal article" date="2024" name="Proc. Natl. Acad. Sci. U.S.A.">
        <title>The evolutionary genomics of adaptation to stress in wild rhizobium bacteria.</title>
        <authorList>
            <person name="Kehlet-Delgado H."/>
            <person name="Montoya A.P."/>
            <person name="Jensen K.T."/>
            <person name="Wendlandt C.E."/>
            <person name="Dexheimer C."/>
            <person name="Roberts M."/>
            <person name="Torres Martinez L."/>
            <person name="Friesen M.L."/>
            <person name="Griffitts J.S."/>
            <person name="Porter S.S."/>
        </authorList>
    </citation>
    <scope>NUCLEOTIDE SEQUENCE [LARGE SCALE GENOMIC DNA]</scope>
    <source>
        <strain evidence="1 2">M0729</strain>
    </source>
</reference>
<comment type="caution">
    <text evidence="1">The sequence shown here is derived from an EMBL/GenBank/DDBJ whole genome shotgun (WGS) entry which is preliminary data.</text>
</comment>
<evidence type="ECO:0000313" key="1">
    <source>
        <dbReference type="EMBL" id="MER8935227.1"/>
    </source>
</evidence>
<protein>
    <submittedName>
        <fullName evidence="1">Uncharacterized protein</fullName>
    </submittedName>
</protein>
<evidence type="ECO:0000313" key="2">
    <source>
        <dbReference type="Proteomes" id="UP001464387"/>
    </source>
</evidence>
<dbReference type="Proteomes" id="UP001464387">
    <property type="component" value="Unassembled WGS sequence"/>
</dbReference>
<name>A0ABV1YJ70_9HYPH</name>
<accession>A0ABV1YJ70</accession>
<dbReference type="EMBL" id="JAMYPJ010000029">
    <property type="protein sequence ID" value="MER8935227.1"/>
    <property type="molecule type" value="Genomic_DNA"/>
</dbReference>
<organism evidence="1 2">
    <name type="scientific">Mesorhizobium opportunistum</name>
    <dbReference type="NCBI Taxonomy" id="593909"/>
    <lineage>
        <taxon>Bacteria</taxon>
        <taxon>Pseudomonadati</taxon>
        <taxon>Pseudomonadota</taxon>
        <taxon>Alphaproteobacteria</taxon>
        <taxon>Hyphomicrobiales</taxon>
        <taxon>Phyllobacteriaceae</taxon>
        <taxon>Mesorhizobium</taxon>
    </lineage>
</organism>
<gene>
    <name evidence="1" type="ORF">NKI33_19900</name>
</gene>
<sequence>MIERVSREFELPPVTVQALLDLESEFPNMSARSAKSRLTRRVEEVISAGLGSKD</sequence>
<keyword evidence="2" id="KW-1185">Reference proteome</keyword>
<dbReference type="RefSeq" id="WP_352504634.1">
    <property type="nucleotide sequence ID" value="NZ_JAMYMY010000006.1"/>
</dbReference>